<evidence type="ECO:0000256" key="12">
    <source>
        <dbReference type="ARBA" id="ARBA00049244"/>
    </source>
</evidence>
<keyword evidence="5 13" id="KW-0548">Nucleotidyltransferase</keyword>
<evidence type="ECO:0000256" key="7">
    <source>
        <dbReference type="ARBA" id="ARBA00022723"/>
    </source>
</evidence>
<evidence type="ECO:0000256" key="4">
    <source>
        <dbReference type="ARBA" id="ARBA00022679"/>
    </source>
</evidence>
<comment type="cofactor">
    <cofactor evidence="13">
        <name>Mg(2+)</name>
        <dbReference type="ChEBI" id="CHEBI:18420"/>
    </cofactor>
    <text evidence="13">Binds 2 magnesium ions per subunit.</text>
</comment>
<evidence type="ECO:0000256" key="2">
    <source>
        <dbReference type="ARBA" id="ARBA00010945"/>
    </source>
</evidence>
<dbReference type="PANTHER" id="PTHR11076">
    <property type="entry name" value="DNA REPAIR POLYMERASE UMUC / TRANSFERASE FAMILY MEMBER"/>
    <property type="match status" value="1"/>
</dbReference>
<dbReference type="GO" id="GO:0005829">
    <property type="term" value="C:cytosol"/>
    <property type="evidence" value="ECO:0007669"/>
    <property type="project" value="TreeGrafter"/>
</dbReference>
<keyword evidence="4 13" id="KW-0808">Transferase</keyword>
<dbReference type="Proteomes" id="UP000199017">
    <property type="component" value="Unassembled WGS sequence"/>
</dbReference>
<dbReference type="Pfam" id="PF00817">
    <property type="entry name" value="IMS"/>
    <property type="match status" value="1"/>
</dbReference>
<keyword evidence="8 13" id="KW-0227">DNA damage</keyword>
<evidence type="ECO:0000256" key="13">
    <source>
        <dbReference type="HAMAP-Rule" id="MF_01113"/>
    </source>
</evidence>
<keyword evidence="6 13" id="KW-0235">DNA replication</keyword>
<feature type="binding site" evidence="13">
    <location>
        <position position="9"/>
    </location>
    <ligand>
        <name>Mg(2+)</name>
        <dbReference type="ChEBI" id="CHEBI:18420"/>
    </ligand>
</feature>
<evidence type="ECO:0000256" key="10">
    <source>
        <dbReference type="ARBA" id="ARBA00023125"/>
    </source>
</evidence>
<feature type="active site" evidence="13">
    <location>
        <position position="106"/>
    </location>
</feature>
<dbReference type="AlphaFoldDB" id="A0A1G8JA83"/>
<feature type="site" description="Substrate discrimination" evidence="13">
    <location>
        <position position="14"/>
    </location>
</feature>
<dbReference type="EMBL" id="FNDU01000006">
    <property type="protein sequence ID" value="SDI27983.1"/>
    <property type="molecule type" value="Genomic_DNA"/>
</dbReference>
<sequence>MERIVFLVDMQSFYASFEKVCRTDLENKPVVVAGDPKIRSGVILAACPTAKQWGVKTAEALWEAENKCPDLVVIKPRMQAYLNASVEIASVLEMFSDEVEPYSVDEIFVEMTYSLEPFGGNPVKAAARMKRQIKRMLGVNARVGIGPTKVLAKMACDHFAKKTPEGIFTLSQDNLQQKLWPRSIGDLFGVGKRMEYHLRNMGIRTIGQLARFPLEQMKKRWGINGELLWRTAYGWDPSPVTVDTHIRRKGIGHHMTLPRDYYTWDEVKVVLRELSEEVARRARQNGYMGTTVSAGAGGHDFDFPAGFHRQKKLEDYTNDGRVIYDAAAELFHEHWDKYPLRSVGITLDQLADDTFRQLNLFHPLQDRETLNQTVDKLKERFGSGTLLYASSLTDAGQAQLRAQKIGGHYK</sequence>
<keyword evidence="9 13" id="KW-0460">Magnesium</keyword>
<dbReference type="InterPro" id="IPR043128">
    <property type="entry name" value="Rev_trsase/Diguanyl_cyclase"/>
</dbReference>
<dbReference type="Gene3D" id="3.30.1490.100">
    <property type="entry name" value="DNA polymerase, Y-family, little finger domain"/>
    <property type="match status" value="1"/>
</dbReference>
<dbReference type="NCBIfam" id="NF002848">
    <property type="entry name" value="PRK03103.1"/>
    <property type="match status" value="1"/>
</dbReference>
<comment type="subcellular location">
    <subcellularLocation>
        <location evidence="1 13">Cytoplasm</location>
    </subcellularLocation>
</comment>
<dbReference type="Pfam" id="PF21999">
    <property type="entry name" value="IMS_HHH_1"/>
    <property type="match status" value="1"/>
</dbReference>
<keyword evidence="16" id="KW-1185">Reference proteome</keyword>
<feature type="binding site" evidence="13">
    <location>
        <position position="105"/>
    </location>
    <ligand>
        <name>Mg(2+)</name>
        <dbReference type="ChEBI" id="CHEBI:18420"/>
    </ligand>
</feature>
<keyword evidence="7 13" id="KW-0479">Metal-binding</keyword>
<name>A0A1G8JA83_9BACI</name>
<evidence type="ECO:0000256" key="1">
    <source>
        <dbReference type="ARBA" id="ARBA00004496"/>
    </source>
</evidence>
<dbReference type="GO" id="GO:0006281">
    <property type="term" value="P:DNA repair"/>
    <property type="evidence" value="ECO:0007669"/>
    <property type="project" value="UniProtKB-UniRule"/>
</dbReference>
<evidence type="ECO:0000259" key="14">
    <source>
        <dbReference type="PROSITE" id="PS50173"/>
    </source>
</evidence>
<dbReference type="InterPro" id="IPR001126">
    <property type="entry name" value="UmuC"/>
</dbReference>
<evidence type="ECO:0000256" key="9">
    <source>
        <dbReference type="ARBA" id="ARBA00022842"/>
    </source>
</evidence>
<organism evidence="15 16">
    <name type="scientific">Alteribacillus bidgolensis</name>
    <dbReference type="NCBI Taxonomy" id="930129"/>
    <lineage>
        <taxon>Bacteria</taxon>
        <taxon>Bacillati</taxon>
        <taxon>Bacillota</taxon>
        <taxon>Bacilli</taxon>
        <taxon>Bacillales</taxon>
        <taxon>Bacillaceae</taxon>
        <taxon>Alteribacillus</taxon>
    </lineage>
</organism>
<evidence type="ECO:0000256" key="8">
    <source>
        <dbReference type="ARBA" id="ARBA00022763"/>
    </source>
</evidence>
<accession>A0A1G8JA83</accession>
<evidence type="ECO:0000256" key="5">
    <source>
        <dbReference type="ARBA" id="ARBA00022695"/>
    </source>
</evidence>
<keyword evidence="13" id="KW-0239">DNA-directed DNA polymerase</keyword>
<dbReference type="Gene3D" id="3.30.70.270">
    <property type="match status" value="1"/>
</dbReference>
<dbReference type="EC" id="2.7.7.7" evidence="13"/>
<dbReference type="InterPro" id="IPR043502">
    <property type="entry name" value="DNA/RNA_pol_sf"/>
</dbReference>
<evidence type="ECO:0000313" key="15">
    <source>
        <dbReference type="EMBL" id="SDI27983.1"/>
    </source>
</evidence>
<dbReference type="GO" id="GO:0000287">
    <property type="term" value="F:magnesium ion binding"/>
    <property type="evidence" value="ECO:0007669"/>
    <property type="project" value="UniProtKB-UniRule"/>
</dbReference>
<dbReference type="InterPro" id="IPR053848">
    <property type="entry name" value="IMS_HHH_1"/>
</dbReference>
<dbReference type="GO" id="GO:0003684">
    <property type="term" value="F:damaged DNA binding"/>
    <property type="evidence" value="ECO:0007669"/>
    <property type="project" value="InterPro"/>
</dbReference>
<reference evidence="15 16" key="1">
    <citation type="submission" date="2016-10" db="EMBL/GenBank/DDBJ databases">
        <authorList>
            <person name="de Groot N.N."/>
        </authorList>
    </citation>
    <scope>NUCLEOTIDE SEQUENCE [LARGE SCALE GENOMIC DNA]</scope>
    <source>
        <strain evidence="16">P4B,CCM 7963,CECT 7998,DSM 25260,IBRC-M 10614,KCTC 13821</strain>
    </source>
</reference>
<dbReference type="HAMAP" id="MF_01113">
    <property type="entry name" value="DNApol_IV"/>
    <property type="match status" value="1"/>
</dbReference>
<dbReference type="SUPFAM" id="SSF56672">
    <property type="entry name" value="DNA/RNA polymerases"/>
    <property type="match status" value="1"/>
</dbReference>
<dbReference type="InterPro" id="IPR050116">
    <property type="entry name" value="DNA_polymerase-Y"/>
</dbReference>
<gene>
    <name evidence="13" type="primary">dinB</name>
    <name evidence="15" type="ORF">SAMN05216352_106114</name>
</gene>
<dbReference type="GO" id="GO:0042276">
    <property type="term" value="P:error-prone translesion synthesis"/>
    <property type="evidence" value="ECO:0007669"/>
    <property type="project" value="TreeGrafter"/>
</dbReference>
<dbReference type="SUPFAM" id="SSF100879">
    <property type="entry name" value="Lesion bypass DNA polymerase (Y-family), little finger domain"/>
    <property type="match status" value="1"/>
</dbReference>
<dbReference type="Pfam" id="PF11799">
    <property type="entry name" value="IMS_C"/>
    <property type="match status" value="1"/>
</dbReference>
<keyword evidence="11 13" id="KW-0234">DNA repair</keyword>
<evidence type="ECO:0000256" key="3">
    <source>
        <dbReference type="ARBA" id="ARBA00022490"/>
    </source>
</evidence>
<comment type="similarity">
    <text evidence="2 13">Belongs to the DNA polymerase type-Y family.</text>
</comment>
<keyword evidence="13" id="KW-0515">Mutator protein</keyword>
<keyword evidence="10 13" id="KW-0238">DNA-binding</keyword>
<dbReference type="Gene3D" id="3.40.1170.60">
    <property type="match status" value="1"/>
</dbReference>
<feature type="domain" description="UmuC" evidence="14">
    <location>
        <begin position="5"/>
        <end position="191"/>
    </location>
</feature>
<keyword evidence="3 13" id="KW-0963">Cytoplasm</keyword>
<dbReference type="InterPro" id="IPR036775">
    <property type="entry name" value="DNA_pol_Y-fam_lit_finger_sf"/>
</dbReference>
<protein>
    <recommendedName>
        <fullName evidence="13">DNA polymerase IV</fullName>
        <shortName evidence="13">Pol IV</shortName>
        <ecNumber evidence="13">2.7.7.7</ecNumber>
    </recommendedName>
</protein>
<dbReference type="GO" id="GO:0006261">
    <property type="term" value="P:DNA-templated DNA replication"/>
    <property type="evidence" value="ECO:0007669"/>
    <property type="project" value="UniProtKB-UniRule"/>
</dbReference>
<comment type="function">
    <text evidence="13">Poorly processive, error-prone DNA polymerase involved in untargeted mutagenesis. Copies undamaged DNA at stalled replication forks, which arise in vivo from mismatched or misaligned primer ends. These misaligned primers can be extended by PolIV. Exhibits no 3'-5' exonuclease (proofreading) activity. May be involved in translesional synthesis, in conjunction with the beta clamp from PolIII.</text>
</comment>
<comment type="subunit">
    <text evidence="13">Monomer.</text>
</comment>
<dbReference type="PANTHER" id="PTHR11076:SF35">
    <property type="entry name" value="DNA REPAIR PROTEIN HOMOLOG YOBH"/>
    <property type="match status" value="1"/>
</dbReference>
<evidence type="ECO:0000256" key="11">
    <source>
        <dbReference type="ARBA" id="ARBA00023204"/>
    </source>
</evidence>
<dbReference type="GO" id="GO:0009432">
    <property type="term" value="P:SOS response"/>
    <property type="evidence" value="ECO:0007669"/>
    <property type="project" value="TreeGrafter"/>
</dbReference>
<proteinExistence type="inferred from homology"/>
<dbReference type="InterPro" id="IPR017961">
    <property type="entry name" value="DNA_pol_Y-fam_little_finger"/>
</dbReference>
<dbReference type="STRING" id="930129.SAMN05216352_106114"/>
<dbReference type="CDD" id="cd01700">
    <property type="entry name" value="PolY_Pol_V_umuC"/>
    <property type="match status" value="1"/>
</dbReference>
<evidence type="ECO:0000256" key="6">
    <source>
        <dbReference type="ARBA" id="ARBA00022705"/>
    </source>
</evidence>
<dbReference type="GO" id="GO:0003887">
    <property type="term" value="F:DNA-directed DNA polymerase activity"/>
    <property type="evidence" value="ECO:0007669"/>
    <property type="project" value="UniProtKB-UniRule"/>
</dbReference>
<comment type="catalytic activity">
    <reaction evidence="12 13">
        <text>DNA(n) + a 2'-deoxyribonucleoside 5'-triphosphate = DNA(n+1) + diphosphate</text>
        <dbReference type="Rhea" id="RHEA:22508"/>
        <dbReference type="Rhea" id="RHEA-COMP:17339"/>
        <dbReference type="Rhea" id="RHEA-COMP:17340"/>
        <dbReference type="ChEBI" id="CHEBI:33019"/>
        <dbReference type="ChEBI" id="CHEBI:61560"/>
        <dbReference type="ChEBI" id="CHEBI:173112"/>
        <dbReference type="EC" id="2.7.7.7"/>
    </reaction>
</comment>
<evidence type="ECO:0000313" key="16">
    <source>
        <dbReference type="Proteomes" id="UP000199017"/>
    </source>
</evidence>
<dbReference type="InterPro" id="IPR022880">
    <property type="entry name" value="DNApol_IV"/>
</dbReference>
<dbReference type="PROSITE" id="PS50173">
    <property type="entry name" value="UMUC"/>
    <property type="match status" value="1"/>
</dbReference>
<dbReference type="Gene3D" id="1.10.150.20">
    <property type="entry name" value="5' to 3' exonuclease, C-terminal subdomain"/>
    <property type="match status" value="1"/>
</dbReference>